<keyword evidence="2" id="KW-1185">Reference proteome</keyword>
<reference evidence="1 2" key="1">
    <citation type="submission" date="2024-02" db="EMBL/GenBank/DDBJ databases">
        <title>de novo genome assembly of Solanum bulbocastanum strain 11H21.</title>
        <authorList>
            <person name="Hosaka A.J."/>
        </authorList>
    </citation>
    <scope>NUCLEOTIDE SEQUENCE [LARGE SCALE GENOMIC DNA]</scope>
    <source>
        <tissue evidence="1">Young leaves</tissue>
    </source>
</reference>
<proteinExistence type="predicted"/>
<name>A0AAN8Y983_SOLBU</name>
<protein>
    <submittedName>
        <fullName evidence="1">Uncharacterized protein</fullName>
    </submittedName>
</protein>
<sequence>MWYAATENQEKIFVHRMQQIKTLNAEAFKWLNDLLLEKWTMYLDNGHRWGSLTTNVSESYNGVLKKARGLPVTAMIRMTVKALTDRFVEQSTLANALLEQNRSWPLSMEKRFNENWRKAQAHARMMNYITTSVVFEILTFAHNGKEGNAHKTFADAKKCSCGKWVNYHNLALMQSNFVVFVVSSQRLM</sequence>
<evidence type="ECO:0000313" key="1">
    <source>
        <dbReference type="EMBL" id="KAK6783266.1"/>
    </source>
</evidence>
<comment type="caution">
    <text evidence="1">The sequence shown here is derived from an EMBL/GenBank/DDBJ whole genome shotgun (WGS) entry which is preliminary data.</text>
</comment>
<dbReference type="AlphaFoldDB" id="A0AAN8Y983"/>
<dbReference type="EMBL" id="JBANQN010000008">
    <property type="protein sequence ID" value="KAK6783266.1"/>
    <property type="molecule type" value="Genomic_DNA"/>
</dbReference>
<organism evidence="1 2">
    <name type="scientific">Solanum bulbocastanum</name>
    <name type="common">Wild potato</name>
    <dbReference type="NCBI Taxonomy" id="147425"/>
    <lineage>
        <taxon>Eukaryota</taxon>
        <taxon>Viridiplantae</taxon>
        <taxon>Streptophyta</taxon>
        <taxon>Embryophyta</taxon>
        <taxon>Tracheophyta</taxon>
        <taxon>Spermatophyta</taxon>
        <taxon>Magnoliopsida</taxon>
        <taxon>eudicotyledons</taxon>
        <taxon>Gunneridae</taxon>
        <taxon>Pentapetalae</taxon>
        <taxon>asterids</taxon>
        <taxon>lamiids</taxon>
        <taxon>Solanales</taxon>
        <taxon>Solanaceae</taxon>
        <taxon>Solanoideae</taxon>
        <taxon>Solaneae</taxon>
        <taxon>Solanum</taxon>
    </lineage>
</organism>
<evidence type="ECO:0000313" key="2">
    <source>
        <dbReference type="Proteomes" id="UP001371456"/>
    </source>
</evidence>
<dbReference type="Proteomes" id="UP001371456">
    <property type="component" value="Unassembled WGS sequence"/>
</dbReference>
<gene>
    <name evidence="1" type="ORF">RDI58_021063</name>
</gene>
<accession>A0AAN8Y983</accession>